<dbReference type="Proteomes" id="UP000241394">
    <property type="component" value="Chromosome LG15"/>
</dbReference>
<feature type="compositionally biased region" description="Basic and acidic residues" evidence="1">
    <location>
        <begin position="1"/>
        <end position="10"/>
    </location>
</feature>
<comment type="caution">
    <text evidence="3">The sequence shown here is derived from an EMBL/GenBank/DDBJ whole genome shotgun (WGS) entry which is preliminary data.</text>
</comment>
<dbReference type="STRING" id="1590841.A0A2R6QJV2"/>
<dbReference type="Gene3D" id="1.10.10.60">
    <property type="entry name" value="Homeodomain-like"/>
    <property type="match status" value="2"/>
</dbReference>
<gene>
    <name evidence="3" type="ORF">CEY00_Acc16684</name>
</gene>
<dbReference type="InterPro" id="IPR001005">
    <property type="entry name" value="SANT/Myb"/>
</dbReference>
<dbReference type="PANTHER" id="PTHR43999">
    <property type="entry name" value="DNAJ HOMOLOG SUBFAMILY C MEMBER 2"/>
    <property type="match status" value="1"/>
</dbReference>
<dbReference type="InterPro" id="IPR044634">
    <property type="entry name" value="Zuotin/DnaJC2"/>
</dbReference>
<evidence type="ECO:0000256" key="1">
    <source>
        <dbReference type="SAM" id="MobiDB-lite"/>
    </source>
</evidence>
<reference evidence="3 4" key="1">
    <citation type="submission" date="2017-07" db="EMBL/GenBank/DDBJ databases">
        <title>An improved, manually edited Actinidia chinensis var. chinensis (kiwifruit) genome highlights the challenges associated with draft genomes and gene prediction in plants.</title>
        <authorList>
            <person name="Pilkington S."/>
            <person name="Crowhurst R."/>
            <person name="Hilario E."/>
            <person name="Nardozza S."/>
            <person name="Fraser L."/>
            <person name="Peng Y."/>
            <person name="Gunaseelan K."/>
            <person name="Simpson R."/>
            <person name="Tahir J."/>
            <person name="Deroles S."/>
            <person name="Templeton K."/>
            <person name="Luo Z."/>
            <person name="Davy M."/>
            <person name="Cheng C."/>
            <person name="Mcneilage M."/>
            <person name="Scaglione D."/>
            <person name="Liu Y."/>
            <person name="Zhang Q."/>
            <person name="Datson P."/>
            <person name="De Silva N."/>
            <person name="Gardiner S."/>
            <person name="Bassett H."/>
            <person name="Chagne D."/>
            <person name="Mccallum J."/>
            <person name="Dzierzon H."/>
            <person name="Deng C."/>
            <person name="Wang Y.-Y."/>
            <person name="Barron N."/>
            <person name="Manako K."/>
            <person name="Bowen J."/>
            <person name="Foster T."/>
            <person name="Erridge Z."/>
            <person name="Tiffin H."/>
            <person name="Waite C."/>
            <person name="Davies K."/>
            <person name="Grierson E."/>
            <person name="Laing W."/>
            <person name="Kirk R."/>
            <person name="Chen X."/>
            <person name="Wood M."/>
            <person name="Montefiori M."/>
            <person name="Brummell D."/>
            <person name="Schwinn K."/>
            <person name="Catanach A."/>
            <person name="Fullerton C."/>
            <person name="Li D."/>
            <person name="Meiyalaghan S."/>
            <person name="Nieuwenhuizen N."/>
            <person name="Read N."/>
            <person name="Prakash R."/>
            <person name="Hunter D."/>
            <person name="Zhang H."/>
            <person name="Mckenzie M."/>
            <person name="Knabel M."/>
            <person name="Harris A."/>
            <person name="Allan A."/>
            <person name="Chen A."/>
            <person name="Janssen B."/>
            <person name="Plunkett B."/>
            <person name="Dwamena C."/>
            <person name="Voogd C."/>
            <person name="Leif D."/>
            <person name="Lafferty D."/>
            <person name="Souleyre E."/>
            <person name="Varkonyi-Gasic E."/>
            <person name="Gambi F."/>
            <person name="Hanley J."/>
            <person name="Yao J.-L."/>
            <person name="Cheung J."/>
            <person name="David K."/>
            <person name="Warren B."/>
            <person name="Marsh K."/>
            <person name="Snowden K."/>
            <person name="Lin-Wang K."/>
            <person name="Brian L."/>
            <person name="Martinez-Sanchez M."/>
            <person name="Wang M."/>
            <person name="Ileperuma N."/>
            <person name="Macnee N."/>
            <person name="Campin R."/>
            <person name="Mcatee P."/>
            <person name="Drummond R."/>
            <person name="Espley R."/>
            <person name="Ireland H."/>
            <person name="Wu R."/>
            <person name="Atkinson R."/>
            <person name="Karunairetnam S."/>
            <person name="Bulley S."/>
            <person name="Chunkath S."/>
            <person name="Hanley Z."/>
            <person name="Storey R."/>
            <person name="Thrimawithana A."/>
            <person name="Thomson S."/>
            <person name="David C."/>
            <person name="Testolin R."/>
        </authorList>
    </citation>
    <scope>NUCLEOTIDE SEQUENCE [LARGE SCALE GENOMIC DNA]</scope>
    <source>
        <strain evidence="4">cv. Red5</strain>
        <tissue evidence="3">Young leaf</tissue>
    </source>
</reference>
<feature type="domain" description="Myb-like" evidence="2">
    <location>
        <begin position="263"/>
        <end position="305"/>
    </location>
</feature>
<dbReference type="GO" id="GO:0043022">
    <property type="term" value="F:ribosome binding"/>
    <property type="evidence" value="ECO:0007669"/>
    <property type="project" value="InterPro"/>
</dbReference>
<accession>A0A2R6QJV2</accession>
<keyword evidence="4" id="KW-1185">Reference proteome</keyword>
<dbReference type="FunFam" id="1.10.10.60:FF:000416">
    <property type="entry name" value="Myb family transcription factor"/>
    <property type="match status" value="1"/>
</dbReference>
<dbReference type="GO" id="GO:0030544">
    <property type="term" value="F:Hsp70 protein binding"/>
    <property type="evidence" value="ECO:0007669"/>
    <property type="project" value="InterPro"/>
</dbReference>
<dbReference type="OrthoDB" id="10250354at2759"/>
<dbReference type="SMART" id="SM00717">
    <property type="entry name" value="SANT"/>
    <property type="match status" value="2"/>
</dbReference>
<dbReference type="CDD" id="cd00167">
    <property type="entry name" value="SANT"/>
    <property type="match status" value="2"/>
</dbReference>
<dbReference type="Pfam" id="PF23082">
    <property type="entry name" value="Myb_DNA-binding_2"/>
    <property type="match status" value="1"/>
</dbReference>
<reference evidence="4" key="2">
    <citation type="journal article" date="2018" name="BMC Genomics">
        <title>A manually annotated Actinidia chinensis var. chinensis (kiwifruit) genome highlights the challenges associated with draft genomes and gene prediction in plants.</title>
        <authorList>
            <person name="Pilkington S.M."/>
            <person name="Crowhurst R."/>
            <person name="Hilario E."/>
            <person name="Nardozza S."/>
            <person name="Fraser L."/>
            <person name="Peng Y."/>
            <person name="Gunaseelan K."/>
            <person name="Simpson R."/>
            <person name="Tahir J."/>
            <person name="Deroles S.C."/>
            <person name="Templeton K."/>
            <person name="Luo Z."/>
            <person name="Davy M."/>
            <person name="Cheng C."/>
            <person name="McNeilage M."/>
            <person name="Scaglione D."/>
            <person name="Liu Y."/>
            <person name="Zhang Q."/>
            <person name="Datson P."/>
            <person name="De Silva N."/>
            <person name="Gardiner S.E."/>
            <person name="Bassett H."/>
            <person name="Chagne D."/>
            <person name="McCallum J."/>
            <person name="Dzierzon H."/>
            <person name="Deng C."/>
            <person name="Wang Y.Y."/>
            <person name="Barron L."/>
            <person name="Manako K."/>
            <person name="Bowen J."/>
            <person name="Foster T.M."/>
            <person name="Erridge Z.A."/>
            <person name="Tiffin H."/>
            <person name="Waite C.N."/>
            <person name="Davies K.M."/>
            <person name="Grierson E.P."/>
            <person name="Laing W.A."/>
            <person name="Kirk R."/>
            <person name="Chen X."/>
            <person name="Wood M."/>
            <person name="Montefiori M."/>
            <person name="Brummell D.A."/>
            <person name="Schwinn K.E."/>
            <person name="Catanach A."/>
            <person name="Fullerton C."/>
            <person name="Li D."/>
            <person name="Meiyalaghan S."/>
            <person name="Nieuwenhuizen N."/>
            <person name="Read N."/>
            <person name="Prakash R."/>
            <person name="Hunter D."/>
            <person name="Zhang H."/>
            <person name="McKenzie M."/>
            <person name="Knabel M."/>
            <person name="Harris A."/>
            <person name="Allan A.C."/>
            <person name="Gleave A."/>
            <person name="Chen A."/>
            <person name="Janssen B.J."/>
            <person name="Plunkett B."/>
            <person name="Ampomah-Dwamena C."/>
            <person name="Voogd C."/>
            <person name="Leif D."/>
            <person name="Lafferty D."/>
            <person name="Souleyre E.J.F."/>
            <person name="Varkonyi-Gasic E."/>
            <person name="Gambi F."/>
            <person name="Hanley J."/>
            <person name="Yao J.L."/>
            <person name="Cheung J."/>
            <person name="David K.M."/>
            <person name="Warren B."/>
            <person name="Marsh K."/>
            <person name="Snowden K.C."/>
            <person name="Lin-Wang K."/>
            <person name="Brian L."/>
            <person name="Martinez-Sanchez M."/>
            <person name="Wang M."/>
            <person name="Ileperuma N."/>
            <person name="Macnee N."/>
            <person name="Campin R."/>
            <person name="McAtee P."/>
            <person name="Drummond R.S.M."/>
            <person name="Espley R.V."/>
            <person name="Ireland H.S."/>
            <person name="Wu R."/>
            <person name="Atkinson R.G."/>
            <person name="Karunairetnam S."/>
            <person name="Bulley S."/>
            <person name="Chunkath S."/>
            <person name="Hanley Z."/>
            <person name="Storey R."/>
            <person name="Thrimawithana A.H."/>
            <person name="Thomson S."/>
            <person name="David C."/>
            <person name="Testolin R."/>
            <person name="Huang H."/>
            <person name="Hellens R.P."/>
            <person name="Schaffer R.J."/>
        </authorList>
    </citation>
    <scope>NUCLEOTIDE SEQUENCE [LARGE SCALE GENOMIC DNA]</scope>
    <source>
        <strain evidence="4">cv. Red5</strain>
    </source>
</reference>
<feature type="region of interest" description="Disordered" evidence="1">
    <location>
        <begin position="218"/>
        <end position="253"/>
    </location>
</feature>
<feature type="region of interest" description="Disordered" evidence="1">
    <location>
        <begin position="87"/>
        <end position="131"/>
    </location>
</feature>
<protein>
    <submittedName>
        <fullName evidence="3">DnaJ subfamily C member like</fullName>
    </submittedName>
</protein>
<evidence type="ECO:0000313" key="3">
    <source>
        <dbReference type="EMBL" id="PSS09661.1"/>
    </source>
</evidence>
<dbReference type="EMBL" id="NKQK01000015">
    <property type="protein sequence ID" value="PSS09661.1"/>
    <property type="molecule type" value="Genomic_DNA"/>
</dbReference>
<dbReference type="GO" id="GO:0051083">
    <property type="term" value="P:'de novo' cotranslational protein folding"/>
    <property type="evidence" value="ECO:0007669"/>
    <property type="project" value="InterPro"/>
</dbReference>
<sequence>MEFLDEETRPRFLFQSRSKPPPNPETQTPDLHKPSLFISLSLSIGLFALSLLFPQPEPLQSLILWLALSLLVGPLAPSSLTGGDIRVGAGKALDPPPENAAADLDDPKKKTPNRRSRARKPEELGLNSNPIPTVVERPEKVENSRNSTQFKGNFSEESVIEGEEREWSEGDVEMLKKLLVKHPVGKPRRWEAIAEAFQGRHGVESVIKTAKSMSEKKMSGEDSFARFLKDRKPVDKRADDGGDGGGMGEEGREEVMKENGGVSWSAGEDIALLNALKSFPKDVTMRWEKISAAVPGKSKAACVKRVAELKKGFRSLKASGEA</sequence>
<dbReference type="PANTHER" id="PTHR43999:SF3">
    <property type="entry name" value="TRANSCRIPTION FACTOR MAMYB"/>
    <property type="match status" value="1"/>
</dbReference>
<feature type="region of interest" description="Disordered" evidence="1">
    <location>
        <begin position="1"/>
        <end position="31"/>
    </location>
</feature>
<dbReference type="InterPro" id="IPR009057">
    <property type="entry name" value="Homeodomain-like_sf"/>
</dbReference>
<dbReference type="SUPFAM" id="SSF46689">
    <property type="entry name" value="Homeodomain-like"/>
    <property type="match status" value="2"/>
</dbReference>
<dbReference type="FunCoup" id="A0A2R6QJV2">
    <property type="interactions" value="2789"/>
</dbReference>
<proteinExistence type="predicted"/>
<dbReference type="GO" id="GO:0048767">
    <property type="term" value="P:root hair elongation"/>
    <property type="evidence" value="ECO:0007669"/>
    <property type="project" value="EnsemblPlants"/>
</dbReference>
<dbReference type="InParanoid" id="A0A2R6QJV2"/>
<dbReference type="PROSITE" id="PS50090">
    <property type="entry name" value="MYB_LIKE"/>
    <property type="match status" value="1"/>
</dbReference>
<dbReference type="GO" id="GO:0006450">
    <property type="term" value="P:regulation of translational fidelity"/>
    <property type="evidence" value="ECO:0007669"/>
    <property type="project" value="InterPro"/>
</dbReference>
<name>A0A2R6QJV2_ACTCC</name>
<dbReference type="GO" id="GO:0005783">
    <property type="term" value="C:endoplasmic reticulum"/>
    <property type="evidence" value="ECO:0007669"/>
    <property type="project" value="EnsemblPlants"/>
</dbReference>
<dbReference type="OMA" id="WTDQEMD"/>
<feature type="compositionally biased region" description="Basic and acidic residues" evidence="1">
    <location>
        <begin position="218"/>
        <end position="240"/>
    </location>
</feature>
<evidence type="ECO:0000259" key="2">
    <source>
        <dbReference type="PROSITE" id="PS50090"/>
    </source>
</evidence>
<organism evidence="3 4">
    <name type="scientific">Actinidia chinensis var. chinensis</name>
    <name type="common">Chinese soft-hair kiwi</name>
    <dbReference type="NCBI Taxonomy" id="1590841"/>
    <lineage>
        <taxon>Eukaryota</taxon>
        <taxon>Viridiplantae</taxon>
        <taxon>Streptophyta</taxon>
        <taxon>Embryophyta</taxon>
        <taxon>Tracheophyta</taxon>
        <taxon>Spermatophyta</taxon>
        <taxon>Magnoliopsida</taxon>
        <taxon>eudicotyledons</taxon>
        <taxon>Gunneridae</taxon>
        <taxon>Pentapetalae</taxon>
        <taxon>asterids</taxon>
        <taxon>Ericales</taxon>
        <taxon>Actinidiaceae</taxon>
        <taxon>Actinidia</taxon>
    </lineage>
</organism>
<dbReference type="Gramene" id="PSS09661">
    <property type="protein sequence ID" value="PSS09661"/>
    <property type="gene ID" value="CEY00_Acc16684"/>
</dbReference>
<dbReference type="GO" id="GO:0005829">
    <property type="term" value="C:cytosol"/>
    <property type="evidence" value="ECO:0007669"/>
    <property type="project" value="TreeGrafter"/>
</dbReference>
<evidence type="ECO:0000313" key="4">
    <source>
        <dbReference type="Proteomes" id="UP000241394"/>
    </source>
</evidence>
<dbReference type="Pfam" id="PF00249">
    <property type="entry name" value="Myb_DNA-binding"/>
    <property type="match status" value="1"/>
</dbReference>
<dbReference type="AlphaFoldDB" id="A0A2R6QJV2"/>